<evidence type="ECO:0000256" key="4">
    <source>
        <dbReference type="ARBA" id="ARBA00022475"/>
    </source>
</evidence>
<dbReference type="SMART" id="SM00388">
    <property type="entry name" value="HisKA"/>
    <property type="match status" value="1"/>
</dbReference>
<dbReference type="InterPro" id="IPR003661">
    <property type="entry name" value="HisK_dim/P_dom"/>
</dbReference>
<evidence type="ECO:0000256" key="13">
    <source>
        <dbReference type="ARBA" id="ARBA00023136"/>
    </source>
</evidence>
<dbReference type="Gene3D" id="6.10.340.10">
    <property type="match status" value="1"/>
</dbReference>
<feature type="domain" description="Histidine kinase" evidence="15">
    <location>
        <begin position="247"/>
        <end position="465"/>
    </location>
</feature>
<dbReference type="InterPro" id="IPR005467">
    <property type="entry name" value="His_kinase_dom"/>
</dbReference>
<comment type="caution">
    <text evidence="17">The sequence shown here is derived from an EMBL/GenBank/DDBJ whole genome shotgun (WGS) entry which is preliminary data.</text>
</comment>
<keyword evidence="8" id="KW-0547">Nucleotide-binding</keyword>
<dbReference type="CDD" id="cd00075">
    <property type="entry name" value="HATPase"/>
    <property type="match status" value="1"/>
</dbReference>
<name>A0ABV6GN54_9BACI</name>
<evidence type="ECO:0000256" key="9">
    <source>
        <dbReference type="ARBA" id="ARBA00022777"/>
    </source>
</evidence>
<comment type="catalytic activity">
    <reaction evidence="1">
        <text>ATP + protein L-histidine = ADP + protein N-phospho-L-histidine.</text>
        <dbReference type="EC" id="2.7.13.3"/>
    </reaction>
</comment>
<dbReference type="Proteomes" id="UP001589854">
    <property type="component" value="Unassembled WGS sequence"/>
</dbReference>
<dbReference type="Pfam" id="PF00512">
    <property type="entry name" value="HisKA"/>
    <property type="match status" value="1"/>
</dbReference>
<dbReference type="SMART" id="SM00387">
    <property type="entry name" value="HATPase_c"/>
    <property type="match status" value="1"/>
</dbReference>
<evidence type="ECO:0000256" key="11">
    <source>
        <dbReference type="ARBA" id="ARBA00022989"/>
    </source>
</evidence>
<evidence type="ECO:0000259" key="15">
    <source>
        <dbReference type="PROSITE" id="PS50109"/>
    </source>
</evidence>
<evidence type="ECO:0000256" key="1">
    <source>
        <dbReference type="ARBA" id="ARBA00000085"/>
    </source>
</evidence>
<keyword evidence="18" id="KW-1185">Reference proteome</keyword>
<dbReference type="InterPro" id="IPR003594">
    <property type="entry name" value="HATPase_dom"/>
</dbReference>
<evidence type="ECO:0000259" key="16">
    <source>
        <dbReference type="PROSITE" id="PS50885"/>
    </source>
</evidence>
<dbReference type="EMBL" id="JBHLVO010000047">
    <property type="protein sequence ID" value="MFC0274821.1"/>
    <property type="molecule type" value="Genomic_DNA"/>
</dbReference>
<evidence type="ECO:0000313" key="18">
    <source>
        <dbReference type="Proteomes" id="UP001589854"/>
    </source>
</evidence>
<dbReference type="SMART" id="SM00304">
    <property type="entry name" value="HAMP"/>
    <property type="match status" value="1"/>
</dbReference>
<feature type="domain" description="HAMP" evidence="16">
    <location>
        <begin position="187"/>
        <end position="239"/>
    </location>
</feature>
<evidence type="ECO:0000256" key="7">
    <source>
        <dbReference type="ARBA" id="ARBA00022692"/>
    </source>
</evidence>
<dbReference type="CDD" id="cd06225">
    <property type="entry name" value="HAMP"/>
    <property type="match status" value="1"/>
</dbReference>
<reference evidence="17 18" key="1">
    <citation type="submission" date="2024-09" db="EMBL/GenBank/DDBJ databases">
        <authorList>
            <person name="Sun Q."/>
            <person name="Mori K."/>
        </authorList>
    </citation>
    <scope>NUCLEOTIDE SEQUENCE [LARGE SCALE GENOMIC DNA]</scope>
    <source>
        <strain evidence="17 18">CCM 7228</strain>
    </source>
</reference>
<evidence type="ECO:0000256" key="14">
    <source>
        <dbReference type="SAM" id="Phobius"/>
    </source>
</evidence>
<sequence length="471" mass="53611">MKVNSITVKLGGTIIILFLVILFPLVYTIDQLFTGFYYNQKQEQIDHFATKYSESITNIEDKDSYHMFSMISELNNVDLFVFNKSGQILNSTGLLNFKENLHVEEKISSPILKNKHLSMEYLDSETEQRYLLSGEPIVINNQVNGGLVVVSNLESIQSSIEQIRNWLVVSVIGSLLIAVGFTFFISRKLSSPLLRMELATREIANGKLQTKLLHNSKDEIGNLAKAITELGYELEEYRTNRREFFANISHELRTPISYVKGYAQVLRKKLYQNEEEKNKYLDIINDESTRLTSLIDDLFELAKIEEGKLDLKVELIDIPEIVLASVDKVNLKAKEKSITIKVDILYNVPMLRTDGRRLEQVLINLIENSIRYSPESGLITIKVTTRKKQVDIIIVDNGVGIPTEDLPYIFERFYRVEKSRTRAEGGTGLGLAIVKNLVELLNGKIEVESTVGQGTTFIIRLRSIGELGDYE</sequence>
<evidence type="ECO:0000256" key="2">
    <source>
        <dbReference type="ARBA" id="ARBA00004651"/>
    </source>
</evidence>
<dbReference type="SUPFAM" id="SSF47384">
    <property type="entry name" value="Homodimeric domain of signal transducing histidine kinase"/>
    <property type="match status" value="1"/>
</dbReference>
<dbReference type="Pfam" id="PF00672">
    <property type="entry name" value="HAMP"/>
    <property type="match status" value="1"/>
</dbReference>
<dbReference type="SUPFAM" id="SSF158472">
    <property type="entry name" value="HAMP domain-like"/>
    <property type="match status" value="1"/>
</dbReference>
<keyword evidence="7 14" id="KW-0812">Transmembrane</keyword>
<proteinExistence type="predicted"/>
<dbReference type="PROSITE" id="PS50885">
    <property type="entry name" value="HAMP"/>
    <property type="match status" value="1"/>
</dbReference>
<dbReference type="InterPro" id="IPR036097">
    <property type="entry name" value="HisK_dim/P_sf"/>
</dbReference>
<keyword evidence="12" id="KW-0902">Two-component regulatory system</keyword>
<dbReference type="InterPro" id="IPR003660">
    <property type="entry name" value="HAMP_dom"/>
</dbReference>
<evidence type="ECO:0000256" key="3">
    <source>
        <dbReference type="ARBA" id="ARBA00012438"/>
    </source>
</evidence>
<keyword evidence="5" id="KW-0597">Phosphoprotein</keyword>
<keyword evidence="6" id="KW-0808">Transferase</keyword>
<evidence type="ECO:0000256" key="8">
    <source>
        <dbReference type="ARBA" id="ARBA00022741"/>
    </source>
</evidence>
<keyword evidence="10 17" id="KW-0067">ATP-binding</keyword>
<accession>A0ABV6GN54</accession>
<dbReference type="RefSeq" id="WP_378939450.1">
    <property type="nucleotide sequence ID" value="NZ_JBHLVO010000047.1"/>
</dbReference>
<dbReference type="CDD" id="cd00082">
    <property type="entry name" value="HisKA"/>
    <property type="match status" value="1"/>
</dbReference>
<keyword evidence="11 14" id="KW-1133">Transmembrane helix</keyword>
<organism evidence="17 18">
    <name type="scientific">Metabacillus herbersteinensis</name>
    <dbReference type="NCBI Taxonomy" id="283816"/>
    <lineage>
        <taxon>Bacteria</taxon>
        <taxon>Bacillati</taxon>
        <taxon>Bacillota</taxon>
        <taxon>Bacilli</taxon>
        <taxon>Bacillales</taxon>
        <taxon>Bacillaceae</taxon>
        <taxon>Metabacillus</taxon>
    </lineage>
</organism>
<evidence type="ECO:0000256" key="12">
    <source>
        <dbReference type="ARBA" id="ARBA00023012"/>
    </source>
</evidence>
<dbReference type="PANTHER" id="PTHR45528">
    <property type="entry name" value="SENSOR HISTIDINE KINASE CPXA"/>
    <property type="match status" value="1"/>
</dbReference>
<keyword evidence="9" id="KW-0418">Kinase</keyword>
<dbReference type="PANTHER" id="PTHR45528:SF1">
    <property type="entry name" value="SENSOR HISTIDINE KINASE CPXA"/>
    <property type="match status" value="1"/>
</dbReference>
<evidence type="ECO:0000256" key="10">
    <source>
        <dbReference type="ARBA" id="ARBA00022840"/>
    </source>
</evidence>
<dbReference type="Gene3D" id="3.30.565.10">
    <property type="entry name" value="Histidine kinase-like ATPase, C-terminal domain"/>
    <property type="match status" value="1"/>
</dbReference>
<dbReference type="PRINTS" id="PR00344">
    <property type="entry name" value="BCTRLSENSOR"/>
</dbReference>
<dbReference type="EC" id="2.7.13.3" evidence="3"/>
<dbReference type="Pfam" id="PF02518">
    <property type="entry name" value="HATPase_c"/>
    <property type="match status" value="1"/>
</dbReference>
<dbReference type="GO" id="GO:0005524">
    <property type="term" value="F:ATP binding"/>
    <property type="evidence" value="ECO:0007669"/>
    <property type="project" value="UniProtKB-KW"/>
</dbReference>
<keyword evidence="4" id="KW-1003">Cell membrane</keyword>
<dbReference type="SUPFAM" id="SSF55874">
    <property type="entry name" value="ATPase domain of HSP90 chaperone/DNA topoisomerase II/histidine kinase"/>
    <property type="match status" value="1"/>
</dbReference>
<feature type="transmembrane region" description="Helical" evidence="14">
    <location>
        <begin position="166"/>
        <end position="186"/>
    </location>
</feature>
<evidence type="ECO:0000313" key="17">
    <source>
        <dbReference type="EMBL" id="MFC0274821.1"/>
    </source>
</evidence>
<dbReference type="InterPro" id="IPR036890">
    <property type="entry name" value="HATPase_C_sf"/>
</dbReference>
<comment type="subcellular location">
    <subcellularLocation>
        <location evidence="2">Cell membrane</location>
        <topology evidence="2">Multi-pass membrane protein</topology>
    </subcellularLocation>
</comment>
<gene>
    <name evidence="17" type="ORF">ACFFIX_26280</name>
</gene>
<dbReference type="PROSITE" id="PS50109">
    <property type="entry name" value="HIS_KIN"/>
    <property type="match status" value="1"/>
</dbReference>
<dbReference type="InterPro" id="IPR050398">
    <property type="entry name" value="HssS/ArlS-like"/>
</dbReference>
<evidence type="ECO:0000256" key="6">
    <source>
        <dbReference type="ARBA" id="ARBA00022679"/>
    </source>
</evidence>
<protein>
    <recommendedName>
        <fullName evidence="3">histidine kinase</fullName>
        <ecNumber evidence="3">2.7.13.3</ecNumber>
    </recommendedName>
</protein>
<evidence type="ECO:0000256" key="5">
    <source>
        <dbReference type="ARBA" id="ARBA00022553"/>
    </source>
</evidence>
<dbReference type="InterPro" id="IPR004358">
    <property type="entry name" value="Sig_transdc_His_kin-like_C"/>
</dbReference>
<keyword evidence="13 14" id="KW-0472">Membrane</keyword>
<dbReference type="Gene3D" id="1.10.287.130">
    <property type="match status" value="1"/>
</dbReference>